<evidence type="ECO:0000313" key="2">
    <source>
        <dbReference type="Proteomes" id="UP001055811"/>
    </source>
</evidence>
<proteinExistence type="predicted"/>
<protein>
    <submittedName>
        <fullName evidence="1">Uncharacterized protein</fullName>
    </submittedName>
</protein>
<gene>
    <name evidence="1" type="ORF">L2E82_09000</name>
</gene>
<reference evidence="2" key="1">
    <citation type="journal article" date="2022" name="Mol. Ecol. Resour.">
        <title>The genomes of chicory, endive, great burdock and yacon provide insights into Asteraceae palaeo-polyploidization history and plant inulin production.</title>
        <authorList>
            <person name="Fan W."/>
            <person name="Wang S."/>
            <person name="Wang H."/>
            <person name="Wang A."/>
            <person name="Jiang F."/>
            <person name="Liu H."/>
            <person name="Zhao H."/>
            <person name="Xu D."/>
            <person name="Zhang Y."/>
        </authorList>
    </citation>
    <scope>NUCLEOTIDE SEQUENCE [LARGE SCALE GENOMIC DNA]</scope>
    <source>
        <strain evidence="2">cv. Punajuju</strain>
    </source>
</reference>
<sequence length="102" mass="11945">MPAFLAITNLRKKRANWSNDRRLTFSFACYSKEKAKHSFRIDIKSKADFKFESIGQRLSLESRREHMGDHVQQESLKESNSGRVGSRRGWIESPSRRAQPQF</sequence>
<dbReference type="EMBL" id="CM042010">
    <property type="protein sequence ID" value="KAI3779323.1"/>
    <property type="molecule type" value="Genomic_DNA"/>
</dbReference>
<accession>A0ACB9G7Y1</accession>
<name>A0ACB9G7Y1_CICIN</name>
<dbReference type="Proteomes" id="UP001055811">
    <property type="component" value="Linkage Group LG02"/>
</dbReference>
<evidence type="ECO:0000313" key="1">
    <source>
        <dbReference type="EMBL" id="KAI3779323.1"/>
    </source>
</evidence>
<reference evidence="1 2" key="2">
    <citation type="journal article" date="2022" name="Mol. Ecol. Resour.">
        <title>The genomes of chicory, endive, great burdock and yacon provide insights into Asteraceae paleo-polyploidization history and plant inulin production.</title>
        <authorList>
            <person name="Fan W."/>
            <person name="Wang S."/>
            <person name="Wang H."/>
            <person name="Wang A."/>
            <person name="Jiang F."/>
            <person name="Liu H."/>
            <person name="Zhao H."/>
            <person name="Xu D."/>
            <person name="Zhang Y."/>
        </authorList>
    </citation>
    <scope>NUCLEOTIDE SEQUENCE [LARGE SCALE GENOMIC DNA]</scope>
    <source>
        <strain evidence="2">cv. Punajuju</strain>
        <tissue evidence="1">Leaves</tissue>
    </source>
</reference>
<comment type="caution">
    <text evidence="1">The sequence shown here is derived from an EMBL/GenBank/DDBJ whole genome shotgun (WGS) entry which is preliminary data.</text>
</comment>
<keyword evidence="2" id="KW-1185">Reference proteome</keyword>
<organism evidence="1 2">
    <name type="scientific">Cichorium intybus</name>
    <name type="common">Chicory</name>
    <dbReference type="NCBI Taxonomy" id="13427"/>
    <lineage>
        <taxon>Eukaryota</taxon>
        <taxon>Viridiplantae</taxon>
        <taxon>Streptophyta</taxon>
        <taxon>Embryophyta</taxon>
        <taxon>Tracheophyta</taxon>
        <taxon>Spermatophyta</taxon>
        <taxon>Magnoliopsida</taxon>
        <taxon>eudicotyledons</taxon>
        <taxon>Gunneridae</taxon>
        <taxon>Pentapetalae</taxon>
        <taxon>asterids</taxon>
        <taxon>campanulids</taxon>
        <taxon>Asterales</taxon>
        <taxon>Asteraceae</taxon>
        <taxon>Cichorioideae</taxon>
        <taxon>Cichorieae</taxon>
        <taxon>Cichoriinae</taxon>
        <taxon>Cichorium</taxon>
    </lineage>
</organism>